<gene>
    <name evidence="3" type="ORF">BGW36DRAFT_66697</name>
</gene>
<dbReference type="EMBL" id="JAJTJA010000014">
    <property type="protein sequence ID" value="KAH8690046.1"/>
    <property type="molecule type" value="Genomic_DNA"/>
</dbReference>
<dbReference type="InterPro" id="IPR055936">
    <property type="entry name" value="DUF7514"/>
</dbReference>
<sequence length="382" mass="42961">MESPHNLGGNYWGTLINADKSAAPLLEQLCLGLVQLMLSFESSSHGSSELTPDKLARFYRELGGNCDALFLETKGPALSFIYQALGCFHTLQPTKNPFEAPCIPALLPMGFVRWQVIQLLLSPDEHSQYLQSAVSRWDVPNPTGGTFPKVIPREAFPESPDQAMLQWHEKVSRRLEKDHVHRNTPRPSPGEFGRYNSNNNNNNIPTNGSRGRTIFRRKMPTAIMTHEGILTWMTRLTDTDDVAARILSDARACIDSKEHLTNMAHRAQPRGTRRRETKLHLHLYAFLHARNPRVRAPNKLRFLVNTGPSHRLTHPSMKLFSLADDNVARSMTTSRLAAPTVCPPASTQKMPDDTRTTLRTTNETESHGGPVLDIPIHTHPRR</sequence>
<evidence type="ECO:0000256" key="1">
    <source>
        <dbReference type="SAM" id="MobiDB-lite"/>
    </source>
</evidence>
<proteinExistence type="predicted"/>
<comment type="caution">
    <text evidence="3">The sequence shown here is derived from an EMBL/GenBank/DDBJ whole genome shotgun (WGS) entry which is preliminary data.</text>
</comment>
<dbReference type="PANTHER" id="PTHR39611">
    <property type="entry name" value="HYDROXYPROLINE-RICH GLYCOPROTEIN DZ-HRGP-RELATED"/>
    <property type="match status" value="1"/>
</dbReference>
<name>A0AAD4KJN9_9EURO</name>
<evidence type="ECO:0000313" key="4">
    <source>
        <dbReference type="Proteomes" id="UP001201262"/>
    </source>
</evidence>
<feature type="domain" description="DUF7514" evidence="2">
    <location>
        <begin position="13"/>
        <end position="171"/>
    </location>
</feature>
<dbReference type="RefSeq" id="XP_046066329.1">
    <property type="nucleotide sequence ID" value="XM_046222501.1"/>
</dbReference>
<dbReference type="Proteomes" id="UP001201262">
    <property type="component" value="Unassembled WGS sequence"/>
</dbReference>
<dbReference type="PANTHER" id="PTHR39611:SF2">
    <property type="entry name" value="HYDROXYPROLINE-RICH GLYCOPROTEIN DZ-HRGP"/>
    <property type="match status" value="1"/>
</dbReference>
<protein>
    <recommendedName>
        <fullName evidence="2">DUF7514 domain-containing protein</fullName>
    </recommendedName>
</protein>
<dbReference type="AlphaFoldDB" id="A0AAD4KJN9"/>
<evidence type="ECO:0000259" key="2">
    <source>
        <dbReference type="Pfam" id="PF24355"/>
    </source>
</evidence>
<organism evidence="3 4">
    <name type="scientific">Talaromyces proteolyticus</name>
    <dbReference type="NCBI Taxonomy" id="1131652"/>
    <lineage>
        <taxon>Eukaryota</taxon>
        <taxon>Fungi</taxon>
        <taxon>Dikarya</taxon>
        <taxon>Ascomycota</taxon>
        <taxon>Pezizomycotina</taxon>
        <taxon>Eurotiomycetes</taxon>
        <taxon>Eurotiomycetidae</taxon>
        <taxon>Eurotiales</taxon>
        <taxon>Trichocomaceae</taxon>
        <taxon>Talaromyces</taxon>
        <taxon>Talaromyces sect. Bacilispori</taxon>
    </lineage>
</organism>
<evidence type="ECO:0000313" key="3">
    <source>
        <dbReference type="EMBL" id="KAH8690046.1"/>
    </source>
</evidence>
<feature type="region of interest" description="Disordered" evidence="1">
    <location>
        <begin position="360"/>
        <end position="382"/>
    </location>
</feature>
<feature type="region of interest" description="Disordered" evidence="1">
    <location>
        <begin position="176"/>
        <end position="211"/>
    </location>
</feature>
<keyword evidence="4" id="KW-1185">Reference proteome</keyword>
<reference evidence="3" key="1">
    <citation type="submission" date="2021-12" db="EMBL/GenBank/DDBJ databases">
        <title>Convergent genome expansion in fungi linked to evolution of root-endophyte symbiosis.</title>
        <authorList>
            <consortium name="DOE Joint Genome Institute"/>
            <person name="Ke Y.-H."/>
            <person name="Bonito G."/>
            <person name="Liao H.-L."/>
            <person name="Looney B."/>
            <person name="Rojas-Flechas A."/>
            <person name="Nash J."/>
            <person name="Hameed K."/>
            <person name="Schadt C."/>
            <person name="Martin F."/>
            <person name="Crous P.W."/>
            <person name="Miettinen O."/>
            <person name="Magnuson J.K."/>
            <person name="Labbe J."/>
            <person name="Jacobson D."/>
            <person name="Doktycz M.J."/>
            <person name="Veneault-Fourrey C."/>
            <person name="Kuo A."/>
            <person name="Mondo S."/>
            <person name="Calhoun S."/>
            <person name="Riley R."/>
            <person name="Ohm R."/>
            <person name="LaButti K."/>
            <person name="Andreopoulos B."/>
            <person name="Pangilinan J."/>
            <person name="Nolan M."/>
            <person name="Tritt A."/>
            <person name="Clum A."/>
            <person name="Lipzen A."/>
            <person name="Daum C."/>
            <person name="Barry K."/>
            <person name="Grigoriev I.V."/>
            <person name="Vilgalys R."/>
        </authorList>
    </citation>
    <scope>NUCLEOTIDE SEQUENCE</scope>
    <source>
        <strain evidence="3">PMI_201</strain>
    </source>
</reference>
<dbReference type="GeneID" id="70252787"/>
<dbReference type="Pfam" id="PF24355">
    <property type="entry name" value="DUF7514"/>
    <property type="match status" value="1"/>
</dbReference>
<accession>A0AAD4KJN9</accession>